<dbReference type="EMBL" id="OV696704">
    <property type="protein sequence ID" value="CAH1251732.1"/>
    <property type="molecule type" value="Genomic_DNA"/>
</dbReference>
<name>A0A8K0EG15_BRALA</name>
<dbReference type="Pfam" id="PF13499">
    <property type="entry name" value="EF-hand_7"/>
    <property type="match status" value="1"/>
</dbReference>
<dbReference type="InterPro" id="IPR002048">
    <property type="entry name" value="EF_hand_dom"/>
</dbReference>
<evidence type="ECO:0000313" key="4">
    <source>
        <dbReference type="EMBL" id="CAH1251732.1"/>
    </source>
</evidence>
<keyword evidence="1" id="KW-0106">Calcium</keyword>
<dbReference type="Proteomes" id="UP000838412">
    <property type="component" value="Chromosome 19"/>
</dbReference>
<dbReference type="InterPro" id="IPR018247">
    <property type="entry name" value="EF_Hand_1_Ca_BS"/>
</dbReference>
<evidence type="ECO:0000313" key="5">
    <source>
        <dbReference type="Proteomes" id="UP000838412"/>
    </source>
</evidence>
<feature type="domain" description="EF-hand" evidence="3">
    <location>
        <begin position="20"/>
        <end position="48"/>
    </location>
</feature>
<dbReference type="Gene3D" id="1.10.238.10">
    <property type="entry name" value="EF-hand"/>
    <property type="match status" value="1"/>
</dbReference>
<feature type="compositionally biased region" description="Basic and acidic residues" evidence="2">
    <location>
        <begin position="1"/>
        <end position="14"/>
    </location>
</feature>
<keyword evidence="5" id="KW-1185">Reference proteome</keyword>
<dbReference type="CDD" id="cd00051">
    <property type="entry name" value="EFh"/>
    <property type="match status" value="1"/>
</dbReference>
<protein>
    <submittedName>
        <fullName evidence="4">RASEF protein</fullName>
    </submittedName>
</protein>
<dbReference type="SMART" id="SM00054">
    <property type="entry name" value="EFh"/>
    <property type="match status" value="2"/>
</dbReference>
<feature type="region of interest" description="Disordered" evidence="2">
    <location>
        <begin position="1"/>
        <end position="22"/>
    </location>
</feature>
<accession>A0A8K0EG15</accession>
<reference evidence="4" key="1">
    <citation type="submission" date="2022-01" db="EMBL/GenBank/DDBJ databases">
        <authorList>
            <person name="Braso-Vives M."/>
        </authorList>
    </citation>
    <scope>NUCLEOTIDE SEQUENCE</scope>
</reference>
<proteinExistence type="predicted"/>
<sequence length="128" mass="14628">MELDETFSKERDSFGSEPEDLEEIFSNLDRSGSGFIEKSDFENLCQNLELDGEEVEAVFRELDKDGDRRISLHEFTDGLKHVELFVRQRATSTPAAMGLAERTSSPVTREAWGLFSHRSGRDLFLLPR</sequence>
<gene>
    <name evidence="4" type="primary">RASEF</name>
    <name evidence="4" type="ORF">BLAG_LOCUS12036</name>
</gene>
<evidence type="ECO:0000256" key="2">
    <source>
        <dbReference type="SAM" id="MobiDB-lite"/>
    </source>
</evidence>
<dbReference type="PROSITE" id="PS00018">
    <property type="entry name" value="EF_HAND_1"/>
    <property type="match status" value="1"/>
</dbReference>
<dbReference type="GO" id="GO:0005509">
    <property type="term" value="F:calcium ion binding"/>
    <property type="evidence" value="ECO:0007669"/>
    <property type="project" value="InterPro"/>
</dbReference>
<dbReference type="InterPro" id="IPR011992">
    <property type="entry name" value="EF-hand-dom_pair"/>
</dbReference>
<evidence type="ECO:0000256" key="1">
    <source>
        <dbReference type="ARBA" id="ARBA00022837"/>
    </source>
</evidence>
<feature type="domain" description="EF-hand" evidence="3">
    <location>
        <begin position="54"/>
        <end position="82"/>
    </location>
</feature>
<evidence type="ECO:0000259" key="3">
    <source>
        <dbReference type="SMART" id="SM00054"/>
    </source>
</evidence>
<dbReference type="SUPFAM" id="SSF47473">
    <property type="entry name" value="EF-hand"/>
    <property type="match status" value="1"/>
</dbReference>
<dbReference type="AlphaFoldDB" id="A0A8K0EG15"/>
<dbReference type="OrthoDB" id="6256369at2759"/>
<organism evidence="4 5">
    <name type="scientific">Branchiostoma lanceolatum</name>
    <name type="common">Common lancelet</name>
    <name type="synonym">Amphioxus lanceolatum</name>
    <dbReference type="NCBI Taxonomy" id="7740"/>
    <lineage>
        <taxon>Eukaryota</taxon>
        <taxon>Metazoa</taxon>
        <taxon>Chordata</taxon>
        <taxon>Cephalochordata</taxon>
        <taxon>Leptocardii</taxon>
        <taxon>Amphioxiformes</taxon>
        <taxon>Branchiostomatidae</taxon>
        <taxon>Branchiostoma</taxon>
    </lineage>
</organism>